<dbReference type="EMBL" id="JAZDRP010000002">
    <property type="protein sequence ID" value="MEE2525280.1"/>
    <property type="molecule type" value="Genomic_DNA"/>
</dbReference>
<accession>A0ABU7LMY4</accession>
<gene>
    <name evidence="3" type="ORF">V0U79_02805</name>
</gene>
<dbReference type="RefSeq" id="WP_330197944.1">
    <property type="nucleotide sequence ID" value="NZ_JAZDRP010000002.1"/>
</dbReference>
<evidence type="ECO:0000256" key="1">
    <source>
        <dbReference type="SAM" id="SignalP"/>
    </source>
</evidence>
<evidence type="ECO:0000259" key="2">
    <source>
        <dbReference type="Pfam" id="PF13462"/>
    </source>
</evidence>
<keyword evidence="4" id="KW-1185">Reference proteome</keyword>
<comment type="caution">
    <text evidence="3">The sequence shown here is derived from an EMBL/GenBank/DDBJ whole genome shotgun (WGS) entry which is preliminary data.</text>
</comment>
<keyword evidence="1" id="KW-0732">Signal</keyword>
<protein>
    <submittedName>
        <fullName evidence="3">Thioredoxin domain-containing protein</fullName>
    </submittedName>
</protein>
<dbReference type="InterPro" id="IPR036249">
    <property type="entry name" value="Thioredoxin-like_sf"/>
</dbReference>
<organism evidence="3 4">
    <name type="scientific">Hyphobacterium lacteum</name>
    <dbReference type="NCBI Taxonomy" id="3116575"/>
    <lineage>
        <taxon>Bacteria</taxon>
        <taxon>Pseudomonadati</taxon>
        <taxon>Pseudomonadota</taxon>
        <taxon>Alphaproteobacteria</taxon>
        <taxon>Maricaulales</taxon>
        <taxon>Maricaulaceae</taxon>
        <taxon>Hyphobacterium</taxon>
    </lineage>
</organism>
<feature type="domain" description="Thioredoxin-like fold" evidence="2">
    <location>
        <begin position="32"/>
        <end position="197"/>
    </location>
</feature>
<feature type="chain" id="PRO_5047220717" evidence="1">
    <location>
        <begin position="23"/>
        <end position="241"/>
    </location>
</feature>
<dbReference type="InterPro" id="IPR012336">
    <property type="entry name" value="Thioredoxin-like_fold"/>
</dbReference>
<dbReference type="Pfam" id="PF13462">
    <property type="entry name" value="Thioredoxin_4"/>
    <property type="match status" value="1"/>
</dbReference>
<evidence type="ECO:0000313" key="4">
    <source>
        <dbReference type="Proteomes" id="UP001354971"/>
    </source>
</evidence>
<dbReference type="Gene3D" id="3.40.30.10">
    <property type="entry name" value="Glutaredoxin"/>
    <property type="match status" value="1"/>
</dbReference>
<dbReference type="Proteomes" id="UP001354971">
    <property type="component" value="Unassembled WGS sequence"/>
</dbReference>
<proteinExistence type="predicted"/>
<reference evidence="3 4" key="1">
    <citation type="submission" date="2024-01" db="EMBL/GenBank/DDBJ databases">
        <title>Hyphobacterium bacterium isolated from marine sediment.</title>
        <authorList>
            <person name="Zhao S."/>
        </authorList>
    </citation>
    <scope>NUCLEOTIDE SEQUENCE [LARGE SCALE GENOMIC DNA]</scope>
    <source>
        <strain evidence="4">HN65</strain>
    </source>
</reference>
<name>A0ABU7LMY4_9PROT</name>
<feature type="signal peptide" evidence="1">
    <location>
        <begin position="1"/>
        <end position="22"/>
    </location>
</feature>
<sequence length="241" mass="26810">MKLLRILALILLPAALFSTAQAQTPHPGEEREGDRAVGNVDAPIRMVEYASVACPHCRSWYESVWPVVQDEFISTGEMRFIYREMLTGHVQLAAIGFMIADCAPDDQYFNALHLLFETQQEVFGLVQEQQSPAPVYYRVGEALGLTQENVDACLANPEVQQGVIARHEQSVADGADGTPAFFINNYLLTTDPTPDGLAYVYHVDGEPLMFDGELVPSTHDADMFRRIILYLAYEHGENTGD</sequence>
<evidence type="ECO:0000313" key="3">
    <source>
        <dbReference type="EMBL" id="MEE2525280.1"/>
    </source>
</evidence>
<dbReference type="SUPFAM" id="SSF52833">
    <property type="entry name" value="Thioredoxin-like"/>
    <property type="match status" value="1"/>
</dbReference>